<comment type="caution">
    <text evidence="2">The sequence shown here is derived from an EMBL/GenBank/DDBJ whole genome shotgun (WGS) entry which is preliminary data.</text>
</comment>
<name>A0A437M8V9_9SPHN</name>
<feature type="transmembrane region" description="Helical" evidence="1">
    <location>
        <begin position="283"/>
        <end position="302"/>
    </location>
</feature>
<feature type="transmembrane region" description="Helical" evidence="1">
    <location>
        <begin position="257"/>
        <end position="276"/>
    </location>
</feature>
<accession>A0A437M8V9</accession>
<protein>
    <recommendedName>
        <fullName evidence="4">DUF2157 domain-containing protein</fullName>
    </recommendedName>
</protein>
<keyword evidence="3" id="KW-1185">Reference proteome</keyword>
<evidence type="ECO:0000313" key="2">
    <source>
        <dbReference type="EMBL" id="RVT94158.1"/>
    </source>
</evidence>
<feature type="transmembrane region" description="Helical" evidence="1">
    <location>
        <begin position="142"/>
        <end position="161"/>
    </location>
</feature>
<dbReference type="EMBL" id="SACN01000001">
    <property type="protein sequence ID" value="RVT94158.1"/>
    <property type="molecule type" value="Genomic_DNA"/>
</dbReference>
<feature type="transmembrane region" description="Helical" evidence="1">
    <location>
        <begin position="195"/>
        <end position="216"/>
    </location>
</feature>
<keyword evidence="1" id="KW-0472">Membrane</keyword>
<feature type="transmembrane region" description="Helical" evidence="1">
    <location>
        <begin position="308"/>
        <end position="327"/>
    </location>
</feature>
<keyword evidence="1" id="KW-0812">Transmembrane</keyword>
<gene>
    <name evidence="2" type="ORF">EOD43_09985</name>
</gene>
<keyword evidence="1" id="KW-1133">Transmembrane helix</keyword>
<organism evidence="2 3">
    <name type="scientific">Sphingomonas crocodyli</name>
    <dbReference type="NCBI Taxonomy" id="1979270"/>
    <lineage>
        <taxon>Bacteria</taxon>
        <taxon>Pseudomonadati</taxon>
        <taxon>Pseudomonadota</taxon>
        <taxon>Alphaproteobacteria</taxon>
        <taxon>Sphingomonadales</taxon>
        <taxon>Sphingomonadaceae</taxon>
        <taxon>Sphingomonas</taxon>
    </lineage>
</organism>
<dbReference type="OrthoDB" id="9770600at2"/>
<evidence type="ECO:0000256" key="1">
    <source>
        <dbReference type="SAM" id="Phobius"/>
    </source>
</evidence>
<proteinExistence type="predicted"/>
<evidence type="ECO:0008006" key="4">
    <source>
        <dbReference type="Google" id="ProtNLM"/>
    </source>
</evidence>
<sequence>MYSESDIDGAVEAGALSAQAAADFRGWVARERATPAADEESFRLLTGFNDIFVSIAASLLLVAMGWIGHGIRIGATTEHGPTPAMGFLIAGTAWGLAEYFTRSRRMALPSIILLVAFAGGLLLGFGTLLIPSETELAQDRMSAIMLALSGALTAGGVWLHWRRFRVPITVAVGVATLSAVVTGLLLAAAPQLADHVTAIIFACGLGVFALAMWWDMSDTRRQTRRADVAFWLHLLAAPMIVHPVFAMLGLLHGGTTSPGQGGVVVALYIVLGFVALAIDRRALMVSALAYVLFALSSLFQQAGAVDMAFGFTALIIGSALLLLSAFWQVARRFVVGLLPGDLAVRLPAPDRLLTA</sequence>
<evidence type="ECO:0000313" key="3">
    <source>
        <dbReference type="Proteomes" id="UP000282971"/>
    </source>
</evidence>
<feature type="transmembrane region" description="Helical" evidence="1">
    <location>
        <begin position="51"/>
        <end position="71"/>
    </location>
</feature>
<dbReference type="RefSeq" id="WP_127743380.1">
    <property type="nucleotide sequence ID" value="NZ_SACN01000001.1"/>
</dbReference>
<feature type="transmembrane region" description="Helical" evidence="1">
    <location>
        <begin position="83"/>
        <end position="100"/>
    </location>
</feature>
<reference evidence="2 3" key="1">
    <citation type="submission" date="2019-01" db="EMBL/GenBank/DDBJ databases">
        <authorList>
            <person name="Chen W.-M."/>
        </authorList>
    </citation>
    <scope>NUCLEOTIDE SEQUENCE [LARGE SCALE GENOMIC DNA]</scope>
    <source>
        <strain evidence="2 3">CCP-7</strain>
    </source>
</reference>
<dbReference type="AlphaFoldDB" id="A0A437M8V9"/>
<feature type="transmembrane region" description="Helical" evidence="1">
    <location>
        <begin position="228"/>
        <end position="251"/>
    </location>
</feature>
<dbReference type="Proteomes" id="UP000282971">
    <property type="component" value="Unassembled WGS sequence"/>
</dbReference>
<feature type="transmembrane region" description="Helical" evidence="1">
    <location>
        <begin position="107"/>
        <end position="130"/>
    </location>
</feature>
<feature type="transmembrane region" description="Helical" evidence="1">
    <location>
        <begin position="168"/>
        <end position="189"/>
    </location>
</feature>